<name>A0A0E9PAP6_ANGAN</name>
<sequence>MCNLKPNQRPIKLNTKN</sequence>
<reference evidence="1" key="2">
    <citation type="journal article" date="2015" name="Fish Shellfish Immunol.">
        <title>Early steps in the European eel (Anguilla anguilla)-Vibrio vulnificus interaction in the gills: Role of the RtxA13 toxin.</title>
        <authorList>
            <person name="Callol A."/>
            <person name="Pajuelo D."/>
            <person name="Ebbesson L."/>
            <person name="Teles M."/>
            <person name="MacKenzie S."/>
            <person name="Amaro C."/>
        </authorList>
    </citation>
    <scope>NUCLEOTIDE SEQUENCE</scope>
</reference>
<organism evidence="1">
    <name type="scientific">Anguilla anguilla</name>
    <name type="common">European freshwater eel</name>
    <name type="synonym">Muraena anguilla</name>
    <dbReference type="NCBI Taxonomy" id="7936"/>
    <lineage>
        <taxon>Eukaryota</taxon>
        <taxon>Metazoa</taxon>
        <taxon>Chordata</taxon>
        <taxon>Craniata</taxon>
        <taxon>Vertebrata</taxon>
        <taxon>Euteleostomi</taxon>
        <taxon>Actinopterygii</taxon>
        <taxon>Neopterygii</taxon>
        <taxon>Teleostei</taxon>
        <taxon>Anguilliformes</taxon>
        <taxon>Anguillidae</taxon>
        <taxon>Anguilla</taxon>
    </lineage>
</organism>
<proteinExistence type="predicted"/>
<dbReference type="AlphaFoldDB" id="A0A0E9PAP6"/>
<evidence type="ECO:0000313" key="1">
    <source>
        <dbReference type="EMBL" id="JAH01145.1"/>
    </source>
</evidence>
<accession>A0A0E9PAP6</accession>
<protein>
    <submittedName>
        <fullName evidence="1">Uncharacterized protein</fullName>
    </submittedName>
</protein>
<dbReference type="EMBL" id="GBXM01107432">
    <property type="protein sequence ID" value="JAH01145.1"/>
    <property type="molecule type" value="Transcribed_RNA"/>
</dbReference>
<reference evidence="1" key="1">
    <citation type="submission" date="2014-11" db="EMBL/GenBank/DDBJ databases">
        <authorList>
            <person name="Amaro Gonzalez C."/>
        </authorList>
    </citation>
    <scope>NUCLEOTIDE SEQUENCE</scope>
</reference>